<reference evidence="7" key="1">
    <citation type="submission" date="2023-03" db="EMBL/GenBank/DDBJ databases">
        <title>Multiphase analysis and comparison of six strains from genera Psychromarinibacter, Lutimaribacter, and Maritimibacter, including a novel species: Psychromarinibacter sediminicola sp. nov.</title>
        <authorList>
            <person name="Wang Y.-H."/>
            <person name="Ye M.-Q."/>
            <person name="Du Z.-J."/>
        </authorList>
    </citation>
    <scope>NUCLEOTIDE SEQUENCE</scope>
    <source>
        <strain evidence="7">C21-152</strain>
    </source>
</reference>
<dbReference type="PANTHER" id="PTHR43646">
    <property type="entry name" value="GLYCOSYLTRANSFERASE"/>
    <property type="match status" value="1"/>
</dbReference>
<evidence type="ECO:0000256" key="1">
    <source>
        <dbReference type="ARBA" id="ARBA00004236"/>
    </source>
</evidence>
<dbReference type="InterPro" id="IPR029044">
    <property type="entry name" value="Nucleotide-diphossugar_trans"/>
</dbReference>
<dbReference type="SUPFAM" id="SSF53448">
    <property type="entry name" value="Nucleotide-diphospho-sugar transferases"/>
    <property type="match status" value="1"/>
</dbReference>
<name>A0AAE3NPA0_9RHOB</name>
<dbReference type="RefSeq" id="WP_275566076.1">
    <property type="nucleotide sequence ID" value="NZ_JARGYC010000007.1"/>
</dbReference>
<dbReference type="Gene3D" id="3.90.550.10">
    <property type="entry name" value="Spore Coat Polysaccharide Biosynthesis Protein SpsA, Chain A"/>
    <property type="match status" value="1"/>
</dbReference>
<keyword evidence="2" id="KW-1003">Cell membrane</keyword>
<protein>
    <submittedName>
        <fullName evidence="7">TIGR04283 family arsenosugar biosynthesis glycosyltransferase</fullName>
    </submittedName>
</protein>
<keyword evidence="8" id="KW-1185">Reference proteome</keyword>
<evidence type="ECO:0000313" key="8">
    <source>
        <dbReference type="Proteomes" id="UP001220964"/>
    </source>
</evidence>
<dbReference type="PANTHER" id="PTHR43646:SF2">
    <property type="entry name" value="GLYCOSYLTRANSFERASE 2-LIKE DOMAIN-CONTAINING PROTEIN"/>
    <property type="match status" value="1"/>
</dbReference>
<feature type="domain" description="Glycosyltransferase 2-like" evidence="6">
    <location>
        <begin position="6"/>
        <end position="108"/>
    </location>
</feature>
<dbReference type="NCBIfam" id="TIGR04283">
    <property type="entry name" value="glyco_like_mftF"/>
    <property type="match status" value="1"/>
</dbReference>
<sequence length="227" mass="24349">MRAPVSVIVPTLDAAREVPATLASLGEGLEEGVIRELILSDGGSADGTARIADAAGAILVTGPAGRGGQLARGAAEAQAEWLLFLHADTQLGPGWAPALLGHLRDHPDKAGHFRLAFRADGSAARLVARWANFRARAFGLPYGDQGLLISRRLYDAVGGYPEIPLMEDVALARALGRRLVPLPATAWTSAERYERQGWLRRGTRNLVTLTRYLLGADPERLARAYSR</sequence>
<evidence type="ECO:0000256" key="3">
    <source>
        <dbReference type="ARBA" id="ARBA00022676"/>
    </source>
</evidence>
<evidence type="ECO:0000259" key="6">
    <source>
        <dbReference type="Pfam" id="PF00535"/>
    </source>
</evidence>
<accession>A0AAE3NPA0</accession>
<dbReference type="EMBL" id="JARGYC010000007">
    <property type="protein sequence ID" value="MDF0599931.1"/>
    <property type="molecule type" value="Genomic_DNA"/>
</dbReference>
<dbReference type="InterPro" id="IPR001173">
    <property type="entry name" value="Glyco_trans_2-like"/>
</dbReference>
<proteinExistence type="predicted"/>
<comment type="caution">
    <text evidence="7">The sequence shown here is derived from an EMBL/GenBank/DDBJ whole genome shotgun (WGS) entry which is preliminary data.</text>
</comment>
<keyword evidence="3" id="KW-0328">Glycosyltransferase</keyword>
<keyword evidence="4" id="KW-0808">Transferase</keyword>
<dbReference type="GO" id="GO:0005886">
    <property type="term" value="C:plasma membrane"/>
    <property type="evidence" value="ECO:0007669"/>
    <property type="project" value="UniProtKB-SubCell"/>
</dbReference>
<gene>
    <name evidence="7" type="ORF">P1J78_04230</name>
</gene>
<evidence type="ECO:0000256" key="4">
    <source>
        <dbReference type="ARBA" id="ARBA00022679"/>
    </source>
</evidence>
<evidence type="ECO:0000313" key="7">
    <source>
        <dbReference type="EMBL" id="MDF0599931.1"/>
    </source>
</evidence>
<evidence type="ECO:0000256" key="5">
    <source>
        <dbReference type="ARBA" id="ARBA00023136"/>
    </source>
</evidence>
<dbReference type="AlphaFoldDB" id="A0AAE3NPA0"/>
<evidence type="ECO:0000256" key="2">
    <source>
        <dbReference type="ARBA" id="ARBA00022475"/>
    </source>
</evidence>
<keyword evidence="5" id="KW-0472">Membrane</keyword>
<comment type="subcellular location">
    <subcellularLocation>
        <location evidence="1">Cell membrane</location>
    </subcellularLocation>
</comment>
<dbReference type="Pfam" id="PF00535">
    <property type="entry name" value="Glycos_transf_2"/>
    <property type="match status" value="1"/>
</dbReference>
<dbReference type="CDD" id="cd02522">
    <property type="entry name" value="GT_2_like_a"/>
    <property type="match status" value="1"/>
</dbReference>
<dbReference type="GO" id="GO:0016757">
    <property type="term" value="F:glycosyltransferase activity"/>
    <property type="evidence" value="ECO:0007669"/>
    <property type="project" value="UniProtKB-KW"/>
</dbReference>
<organism evidence="7 8">
    <name type="scientific">Psychromarinibacter sediminicola</name>
    <dbReference type="NCBI Taxonomy" id="3033385"/>
    <lineage>
        <taxon>Bacteria</taxon>
        <taxon>Pseudomonadati</taxon>
        <taxon>Pseudomonadota</taxon>
        <taxon>Alphaproteobacteria</taxon>
        <taxon>Rhodobacterales</taxon>
        <taxon>Paracoccaceae</taxon>
        <taxon>Psychromarinibacter</taxon>
    </lineage>
</organism>
<dbReference type="InterPro" id="IPR026461">
    <property type="entry name" value="Trfase_2_rSAM/seldom_assoc"/>
</dbReference>
<dbReference type="Proteomes" id="UP001220964">
    <property type="component" value="Unassembled WGS sequence"/>
</dbReference>